<keyword evidence="4 9" id="KW-0645">Protease</keyword>
<evidence type="ECO:0000256" key="1">
    <source>
        <dbReference type="ARBA" id="ARBA00001947"/>
    </source>
</evidence>
<dbReference type="NCBIfam" id="NF002759">
    <property type="entry name" value="PRK02813.1"/>
    <property type="match status" value="1"/>
</dbReference>
<comment type="caution">
    <text evidence="11">The sequence shown here is derived from an EMBL/GenBank/DDBJ whole genome shotgun (WGS) entry which is preliminary data.</text>
</comment>
<evidence type="ECO:0000313" key="11">
    <source>
        <dbReference type="EMBL" id="MBC5730761.1"/>
    </source>
</evidence>
<dbReference type="InterPro" id="IPR023358">
    <property type="entry name" value="Peptidase_M18_dom2"/>
</dbReference>
<dbReference type="EC" id="3.4.11.-" evidence="10"/>
<reference evidence="11 12" key="1">
    <citation type="submission" date="2020-08" db="EMBL/GenBank/DDBJ databases">
        <title>Genome public.</title>
        <authorList>
            <person name="Liu C."/>
            <person name="Sun Q."/>
        </authorList>
    </citation>
    <scope>NUCLEOTIDE SEQUENCE [LARGE SCALE GENOMIC DNA]</scope>
    <source>
        <strain evidence="11 12">New-38</strain>
    </source>
</reference>
<dbReference type="Proteomes" id="UP000660021">
    <property type="component" value="Unassembled WGS sequence"/>
</dbReference>
<keyword evidence="8 9" id="KW-0482">Metalloprotease</keyword>
<keyword evidence="5 9" id="KW-0479">Metal-binding</keyword>
<dbReference type="RefSeq" id="WP_186963629.1">
    <property type="nucleotide sequence ID" value="NZ_JACOPR010000004.1"/>
</dbReference>
<evidence type="ECO:0000256" key="2">
    <source>
        <dbReference type="ARBA" id="ARBA00008290"/>
    </source>
</evidence>
<gene>
    <name evidence="11" type="ORF">H8S34_07920</name>
</gene>
<dbReference type="InterPro" id="IPR001948">
    <property type="entry name" value="Peptidase_M18"/>
</dbReference>
<keyword evidence="3 9" id="KW-0031">Aminopeptidase</keyword>
<dbReference type="PANTHER" id="PTHR28570:SF3">
    <property type="entry name" value="ASPARTYL AMINOPEPTIDASE"/>
    <property type="match status" value="1"/>
</dbReference>
<dbReference type="Gene3D" id="3.40.630.10">
    <property type="entry name" value="Zn peptidases"/>
    <property type="match status" value="1"/>
</dbReference>
<evidence type="ECO:0000256" key="9">
    <source>
        <dbReference type="RuleBase" id="RU004386"/>
    </source>
</evidence>
<evidence type="ECO:0000256" key="6">
    <source>
        <dbReference type="ARBA" id="ARBA00022801"/>
    </source>
</evidence>
<dbReference type="PRINTS" id="PR00932">
    <property type="entry name" value="AMINO1PTASE"/>
</dbReference>
<evidence type="ECO:0000256" key="8">
    <source>
        <dbReference type="ARBA" id="ARBA00023049"/>
    </source>
</evidence>
<keyword evidence="7 9" id="KW-0862">Zinc</keyword>
<keyword evidence="12" id="KW-1185">Reference proteome</keyword>
<dbReference type="Gene3D" id="2.30.250.10">
    <property type="entry name" value="Aminopeptidase i, Domain 2"/>
    <property type="match status" value="1"/>
</dbReference>
<accession>A0ABR7HTB7</accession>
<sequence length="431" mass="46446">MDHISSVFSFLDAGVSPWHAAAESVRRLEEAGFLRLEESAPWALAPGGSYYVTRNGSAVLAFRLPVQPIRGWRLALSHSDAPTWRVKNTCVEQAGYTKLETEGYGGMLMGTWLDRPLTLAGRVVVRTAEGLASRLVYLDRDLLTIPSVAIHFDRGVNDGRKWDPQVDLQPLYGEAGCLALLELIAQEAGVAPADILTWDLCLAVRQKATRIGPDGAFFMSPRIDDLECAATTLLGFLGSEPQPAVAGVWGMLDNEEVGSSSRQGAEGTFLSDTLHRILHCLGQDAQDAWQIAANSLILSADNGHAIHPNHPEKSDPQNAPRMNGGVVIKVNASQKYTTDAVSAALFEQICREAQIPVQRFANRADMPGGSTLGNLQGHSVSSPMLDIGLAQLAMHSAVETAGTKDIAHMTAAVRAFYQRPFTCCGDGLYSL</sequence>
<comment type="similarity">
    <text evidence="2 9">Belongs to the peptidase M18 family.</text>
</comment>
<evidence type="ECO:0000256" key="7">
    <source>
        <dbReference type="ARBA" id="ARBA00022833"/>
    </source>
</evidence>
<organism evidence="11 12">
    <name type="scientific">Pseudoflavonifractor hominis</name>
    <dbReference type="NCBI Taxonomy" id="2763059"/>
    <lineage>
        <taxon>Bacteria</taxon>
        <taxon>Bacillati</taxon>
        <taxon>Bacillota</taxon>
        <taxon>Clostridia</taxon>
        <taxon>Eubacteriales</taxon>
        <taxon>Oscillospiraceae</taxon>
        <taxon>Pseudoflavonifractor</taxon>
    </lineage>
</organism>
<evidence type="ECO:0000256" key="5">
    <source>
        <dbReference type="ARBA" id="ARBA00022723"/>
    </source>
</evidence>
<evidence type="ECO:0000256" key="4">
    <source>
        <dbReference type="ARBA" id="ARBA00022670"/>
    </source>
</evidence>
<dbReference type="SUPFAM" id="SSF101821">
    <property type="entry name" value="Aminopeptidase/glucanase lid domain"/>
    <property type="match status" value="1"/>
</dbReference>
<evidence type="ECO:0000256" key="10">
    <source>
        <dbReference type="RuleBase" id="RU004387"/>
    </source>
</evidence>
<protein>
    <recommendedName>
        <fullName evidence="10">M18 family aminopeptidase</fullName>
        <ecNumber evidence="10">3.4.11.-</ecNumber>
    </recommendedName>
</protein>
<dbReference type="GO" id="GO:0004177">
    <property type="term" value="F:aminopeptidase activity"/>
    <property type="evidence" value="ECO:0007669"/>
    <property type="project" value="UniProtKB-KW"/>
</dbReference>
<keyword evidence="6 9" id="KW-0378">Hydrolase</keyword>
<comment type="cofactor">
    <cofactor evidence="1 10">
        <name>Zn(2+)</name>
        <dbReference type="ChEBI" id="CHEBI:29105"/>
    </cofactor>
</comment>
<evidence type="ECO:0000256" key="3">
    <source>
        <dbReference type="ARBA" id="ARBA00022438"/>
    </source>
</evidence>
<dbReference type="PANTHER" id="PTHR28570">
    <property type="entry name" value="ASPARTYL AMINOPEPTIDASE"/>
    <property type="match status" value="1"/>
</dbReference>
<name>A0ABR7HTB7_9FIRM</name>
<dbReference type="SUPFAM" id="SSF53187">
    <property type="entry name" value="Zn-dependent exopeptidases"/>
    <property type="match status" value="1"/>
</dbReference>
<dbReference type="EMBL" id="JACOPR010000004">
    <property type="protein sequence ID" value="MBC5730761.1"/>
    <property type="molecule type" value="Genomic_DNA"/>
</dbReference>
<proteinExistence type="inferred from homology"/>
<evidence type="ECO:0000313" key="12">
    <source>
        <dbReference type="Proteomes" id="UP000660021"/>
    </source>
</evidence>
<dbReference type="Pfam" id="PF02127">
    <property type="entry name" value="Peptidase_M18"/>
    <property type="match status" value="1"/>
</dbReference>